<dbReference type="AlphaFoldDB" id="A0A916STJ4"/>
<protein>
    <recommendedName>
        <fullName evidence="2">Bacteriophage tail tape measure N-terminal domain-containing protein</fullName>
    </recommendedName>
</protein>
<reference evidence="3" key="1">
    <citation type="journal article" date="2014" name="Int. J. Syst. Evol. Microbiol.">
        <title>Complete genome sequence of Corynebacterium casei LMG S-19264T (=DSM 44701T), isolated from a smear-ripened cheese.</title>
        <authorList>
            <consortium name="US DOE Joint Genome Institute (JGI-PGF)"/>
            <person name="Walter F."/>
            <person name="Albersmeier A."/>
            <person name="Kalinowski J."/>
            <person name="Ruckert C."/>
        </authorList>
    </citation>
    <scope>NUCLEOTIDE SEQUENCE</scope>
    <source>
        <strain evidence="3">CGMCC 1.15330</strain>
    </source>
</reference>
<accession>A0A916STJ4</accession>
<dbReference type="Pfam" id="PF06791">
    <property type="entry name" value="TMP_2"/>
    <property type="match status" value="1"/>
</dbReference>
<evidence type="ECO:0000313" key="4">
    <source>
        <dbReference type="Proteomes" id="UP000623067"/>
    </source>
</evidence>
<comment type="caution">
    <text evidence="3">The sequence shown here is derived from an EMBL/GenBank/DDBJ whole genome shotgun (WGS) entry which is preliminary data.</text>
</comment>
<sequence>MAETADRVVIELVAKTDGYTAAITGAASTTEAAMSKTEASAAKAEAAIQKAAEKKAAAEEKAAARIAEAAEKARLRVEEAAQKAALRAEAAAQTKADREAAAAQRAAEAAERAAQKQSAAAERAKAAAEKAAAKKGDAEEAAAARAQGAADKAAQREQAAAERAAQAAARAAERKASAEEIAAQRQVAAQEKARQQEEARAKRTADEVAREAARKANAEDIAATKAAQSVEKASARAGNAQRNLGRQISDIGVGLAGGQSPFLTLAQQAPQVADALADTGGRAARVATFFAGPWGAALLAAGSIAGVLAEKLFSLKAAHDETKKAAEATAEAEQILQGVLGGTVNQTERARVASLAKAQAMTLEARATLNNAQAQLTLARAYASAAAATERAAPGGLGIPGRGAASTSVNARQSQLELDQAQIALNAAEIRLRNLEKAATGARAAEAKKDSDKQAREDAAAKRKAEAAARKAEREAEKQAREQAQFVGQRLRGQAELAAAEADLTSDTRLQDQAARLRIIAERDAAKAAIKADPDRSSAQKAELSGIEDRIASARIRLVNINEAQRFLDETLALQKADLTNQTDLVNEQGNLAETKGERRAAAVRLLDLAFERERLELEAVLASKKSTEVEKAIAQKRLDQLGTLYGMRREGAERQYEGAAARYQRDIRAVGQDLKEAYDGVAVDGLQALNGQLADAIVNSKNLGDVFHNVAKQIIADLLRIAIQQSIIKPLATALFSGGNSGGGIAATLASVFGRASGGYVGPGQTVRVNEQSGGMELLRMDSQGGTVIPLGQTRAERPQQIVQNMTTIRVELSDDLNARIDGRSAAAAVEVVRQAAPTIVDAATASTVDRLRRPML</sequence>
<feature type="domain" description="Bacteriophage tail tape measure N-terminal" evidence="2">
    <location>
        <begin position="230"/>
        <end position="375"/>
    </location>
</feature>
<feature type="region of interest" description="Disordered" evidence="1">
    <location>
        <begin position="97"/>
        <end position="122"/>
    </location>
</feature>
<evidence type="ECO:0000259" key="2">
    <source>
        <dbReference type="Pfam" id="PF06791"/>
    </source>
</evidence>
<dbReference type="InterPro" id="IPR009628">
    <property type="entry name" value="Phage_tape_measure_N"/>
</dbReference>
<organism evidence="3 4">
    <name type="scientific">Sphingomonas metalli</name>
    <dbReference type="NCBI Taxonomy" id="1779358"/>
    <lineage>
        <taxon>Bacteria</taxon>
        <taxon>Pseudomonadati</taxon>
        <taxon>Pseudomonadota</taxon>
        <taxon>Alphaproteobacteria</taxon>
        <taxon>Sphingomonadales</taxon>
        <taxon>Sphingomonadaceae</taxon>
        <taxon>Sphingomonas</taxon>
    </lineage>
</organism>
<feature type="compositionally biased region" description="Basic and acidic residues" evidence="1">
    <location>
        <begin position="445"/>
        <end position="481"/>
    </location>
</feature>
<name>A0A916STJ4_9SPHN</name>
<evidence type="ECO:0000313" key="3">
    <source>
        <dbReference type="EMBL" id="GGB15142.1"/>
    </source>
</evidence>
<gene>
    <name evidence="3" type="ORF">GCM10011380_00700</name>
</gene>
<feature type="region of interest" description="Disordered" evidence="1">
    <location>
        <begin position="441"/>
        <end position="482"/>
    </location>
</feature>
<reference evidence="3" key="2">
    <citation type="submission" date="2020-09" db="EMBL/GenBank/DDBJ databases">
        <authorList>
            <person name="Sun Q."/>
            <person name="Zhou Y."/>
        </authorList>
    </citation>
    <scope>NUCLEOTIDE SEQUENCE</scope>
    <source>
        <strain evidence="3">CGMCC 1.15330</strain>
    </source>
</reference>
<evidence type="ECO:0000256" key="1">
    <source>
        <dbReference type="SAM" id="MobiDB-lite"/>
    </source>
</evidence>
<dbReference type="Proteomes" id="UP000623067">
    <property type="component" value="Unassembled WGS sequence"/>
</dbReference>
<dbReference type="RefSeq" id="WP_188656642.1">
    <property type="nucleotide sequence ID" value="NZ_BMIH01000001.1"/>
</dbReference>
<feature type="region of interest" description="Disordered" evidence="1">
    <location>
        <begin position="187"/>
        <end position="207"/>
    </location>
</feature>
<feature type="compositionally biased region" description="Basic and acidic residues" evidence="1">
    <location>
        <begin position="191"/>
        <end position="207"/>
    </location>
</feature>
<dbReference type="EMBL" id="BMIH01000001">
    <property type="protein sequence ID" value="GGB15142.1"/>
    <property type="molecule type" value="Genomic_DNA"/>
</dbReference>
<keyword evidence="4" id="KW-1185">Reference proteome</keyword>
<feature type="region of interest" description="Disordered" evidence="1">
    <location>
        <begin position="143"/>
        <end position="167"/>
    </location>
</feature>
<proteinExistence type="predicted"/>